<dbReference type="GO" id="GO:0042391">
    <property type="term" value="P:regulation of membrane potential"/>
    <property type="evidence" value="ECO:0007669"/>
    <property type="project" value="InterPro"/>
</dbReference>
<accession>A0A433DGU0</accession>
<dbReference type="EMBL" id="RBNI01001776">
    <property type="protein sequence ID" value="RUP50006.1"/>
    <property type="molecule type" value="Genomic_DNA"/>
</dbReference>
<dbReference type="GO" id="GO:0015385">
    <property type="term" value="F:sodium:proton antiporter activity"/>
    <property type="evidence" value="ECO:0007669"/>
    <property type="project" value="InterPro"/>
</dbReference>
<evidence type="ECO:0000256" key="1">
    <source>
        <dbReference type="SAM" id="SignalP"/>
    </source>
</evidence>
<dbReference type="GO" id="GO:0120029">
    <property type="term" value="P:proton export across plasma membrane"/>
    <property type="evidence" value="ECO:0007669"/>
    <property type="project" value="InterPro"/>
</dbReference>
<dbReference type="GO" id="GO:0005886">
    <property type="term" value="C:plasma membrane"/>
    <property type="evidence" value="ECO:0007669"/>
    <property type="project" value="InterPro"/>
</dbReference>
<feature type="signal peptide" evidence="1">
    <location>
        <begin position="1"/>
        <end position="21"/>
    </location>
</feature>
<comment type="caution">
    <text evidence="2">The sequence shown here is derived from an EMBL/GenBank/DDBJ whole genome shotgun (WGS) entry which is preliminary data.</text>
</comment>
<dbReference type="Proteomes" id="UP000268093">
    <property type="component" value="Unassembled WGS sequence"/>
</dbReference>
<dbReference type="AlphaFoldDB" id="A0A433DGU0"/>
<reference evidence="2 3" key="1">
    <citation type="journal article" date="2018" name="New Phytol.">
        <title>Phylogenomics of Endogonaceae and evolution of mycorrhizas within Mucoromycota.</title>
        <authorList>
            <person name="Chang Y."/>
            <person name="Desiro A."/>
            <person name="Na H."/>
            <person name="Sandor L."/>
            <person name="Lipzen A."/>
            <person name="Clum A."/>
            <person name="Barry K."/>
            <person name="Grigoriev I.V."/>
            <person name="Martin F.M."/>
            <person name="Stajich J.E."/>
            <person name="Smith M.E."/>
            <person name="Bonito G."/>
            <person name="Spatafora J.W."/>
        </authorList>
    </citation>
    <scope>NUCLEOTIDE SEQUENCE [LARGE SCALE GENOMIC DNA]</scope>
    <source>
        <strain evidence="2 3">GMNB39</strain>
    </source>
</reference>
<name>A0A433DGU0_9FUNG</name>
<dbReference type="PANTHER" id="PTHR31382:SF1">
    <property type="entry name" value="SODIUM ION_PROTON EXCHANGER (EUROFUNG)"/>
    <property type="match status" value="1"/>
</dbReference>
<sequence>MPIPHLLLAFCISLFPLKVIAVGVGIATGPACLNIINVDHWGDVDEITLEFTRIVIAVQVMAAGVSLPK</sequence>
<dbReference type="GO" id="GO:0036376">
    <property type="term" value="P:sodium ion export across plasma membrane"/>
    <property type="evidence" value="ECO:0007669"/>
    <property type="project" value="InterPro"/>
</dbReference>
<feature type="chain" id="PRO_5019528230" evidence="1">
    <location>
        <begin position="22"/>
        <end position="69"/>
    </location>
</feature>
<dbReference type="InterPro" id="IPR004712">
    <property type="entry name" value="Na+/H+_antiporter_fungi"/>
</dbReference>
<organism evidence="2 3">
    <name type="scientific">Jimgerdemannia flammicorona</name>
    <dbReference type="NCBI Taxonomy" id="994334"/>
    <lineage>
        <taxon>Eukaryota</taxon>
        <taxon>Fungi</taxon>
        <taxon>Fungi incertae sedis</taxon>
        <taxon>Mucoromycota</taxon>
        <taxon>Mucoromycotina</taxon>
        <taxon>Endogonomycetes</taxon>
        <taxon>Endogonales</taxon>
        <taxon>Endogonaceae</taxon>
        <taxon>Jimgerdemannia</taxon>
    </lineage>
</organism>
<keyword evidence="3" id="KW-1185">Reference proteome</keyword>
<proteinExistence type="predicted"/>
<gene>
    <name evidence="2" type="ORF">BC936DRAFT_140732</name>
</gene>
<evidence type="ECO:0000313" key="2">
    <source>
        <dbReference type="EMBL" id="RUP50006.1"/>
    </source>
</evidence>
<keyword evidence="1" id="KW-0732">Signal</keyword>
<dbReference type="OrthoDB" id="2190219at2759"/>
<protein>
    <submittedName>
        <fullName evidence="2">Uncharacterized protein</fullName>
    </submittedName>
</protein>
<dbReference type="PANTHER" id="PTHR31382">
    <property type="entry name" value="NA(+)/H(+) ANTIPORTER"/>
    <property type="match status" value="1"/>
</dbReference>
<evidence type="ECO:0000313" key="3">
    <source>
        <dbReference type="Proteomes" id="UP000268093"/>
    </source>
</evidence>